<evidence type="ECO:0000313" key="1">
    <source>
        <dbReference type="EMBL" id="KKM85762.1"/>
    </source>
</evidence>
<name>A0A0F9NWZ7_9ZZZZ</name>
<comment type="caution">
    <text evidence="1">The sequence shown here is derived from an EMBL/GenBank/DDBJ whole genome shotgun (WGS) entry which is preliminary data.</text>
</comment>
<reference evidence="1" key="1">
    <citation type="journal article" date="2015" name="Nature">
        <title>Complex archaea that bridge the gap between prokaryotes and eukaryotes.</title>
        <authorList>
            <person name="Spang A."/>
            <person name="Saw J.H."/>
            <person name="Jorgensen S.L."/>
            <person name="Zaremba-Niedzwiedzka K."/>
            <person name="Martijn J."/>
            <person name="Lind A.E."/>
            <person name="van Eijk R."/>
            <person name="Schleper C."/>
            <person name="Guy L."/>
            <person name="Ettema T.J."/>
        </authorList>
    </citation>
    <scope>NUCLEOTIDE SEQUENCE</scope>
</reference>
<dbReference type="EMBL" id="LAZR01007359">
    <property type="protein sequence ID" value="KKM85762.1"/>
    <property type="molecule type" value="Genomic_DNA"/>
</dbReference>
<proteinExistence type="predicted"/>
<protein>
    <submittedName>
        <fullName evidence="1">Uncharacterized protein</fullName>
    </submittedName>
</protein>
<gene>
    <name evidence="1" type="ORF">LCGC14_1285770</name>
</gene>
<accession>A0A0F9NWZ7</accession>
<dbReference type="AlphaFoldDB" id="A0A0F9NWZ7"/>
<sequence>MKYRKLTLRRMSPLARDLAKLVNTLDSCTTRLANFQAKLASFETHARLMGAEIDQCPSNPQFHSVSISTLSDP</sequence>
<organism evidence="1">
    <name type="scientific">marine sediment metagenome</name>
    <dbReference type="NCBI Taxonomy" id="412755"/>
    <lineage>
        <taxon>unclassified sequences</taxon>
        <taxon>metagenomes</taxon>
        <taxon>ecological metagenomes</taxon>
    </lineage>
</organism>